<organism evidence="2 3">
    <name type="scientific">Leptobacterium flavescens</name>
    <dbReference type="NCBI Taxonomy" id="472055"/>
    <lineage>
        <taxon>Bacteria</taxon>
        <taxon>Pseudomonadati</taxon>
        <taxon>Bacteroidota</taxon>
        <taxon>Flavobacteriia</taxon>
        <taxon>Flavobacteriales</taxon>
        <taxon>Flavobacteriaceae</taxon>
        <taxon>Leptobacterium</taxon>
    </lineage>
</organism>
<dbReference type="Proteomes" id="UP000468581">
    <property type="component" value="Unassembled WGS sequence"/>
</dbReference>
<dbReference type="PANTHER" id="PTHR37947">
    <property type="entry name" value="BLL2462 PROTEIN"/>
    <property type="match status" value="1"/>
</dbReference>
<dbReference type="SUPFAM" id="SSF53300">
    <property type="entry name" value="vWA-like"/>
    <property type="match status" value="1"/>
</dbReference>
<dbReference type="EMBL" id="JAABOO010000002">
    <property type="protein sequence ID" value="NER13754.1"/>
    <property type="molecule type" value="Genomic_DNA"/>
</dbReference>
<accession>A0A6P0UKK3</accession>
<keyword evidence="3" id="KW-1185">Reference proteome</keyword>
<reference evidence="2 3" key="1">
    <citation type="submission" date="2020-01" db="EMBL/GenBank/DDBJ databases">
        <title>Leptobacterium flavescens.</title>
        <authorList>
            <person name="Wang G."/>
        </authorList>
    </citation>
    <scope>NUCLEOTIDE SEQUENCE [LARGE SCALE GENOMIC DNA]</scope>
    <source>
        <strain evidence="2 3">KCTC 22160</strain>
    </source>
</reference>
<comment type="caution">
    <text evidence="2">The sequence shown here is derived from an EMBL/GenBank/DDBJ whole genome shotgun (WGS) entry which is preliminary data.</text>
</comment>
<keyword evidence="1" id="KW-0812">Transmembrane</keyword>
<name>A0A6P0UKK3_9FLAO</name>
<dbReference type="RefSeq" id="WP_163606880.1">
    <property type="nucleotide sequence ID" value="NZ_JAABOO010000002.1"/>
</dbReference>
<protein>
    <submittedName>
        <fullName evidence="2">VWA domain-containing protein</fullName>
    </submittedName>
</protein>
<keyword evidence="1" id="KW-0472">Membrane</keyword>
<dbReference type="InterPro" id="IPR036465">
    <property type="entry name" value="vWFA_dom_sf"/>
</dbReference>
<evidence type="ECO:0000256" key="1">
    <source>
        <dbReference type="SAM" id="Phobius"/>
    </source>
</evidence>
<proteinExistence type="predicted"/>
<sequence>MTTQTISLLILTAVLSAIVVFFQYFRSKENAPVRNKLIYAILRFISVATILLLIFNPKFRKKNNYIEKASLIVAVDNSSSVPFLGQDGSSTDFIEKIRSSNSINDRFDLEFVTFGNSLKTNSNFDYGEGQTKINEALSSLGKVYKTKKAPVLLISDGNQTYGENYAYSSVNYPQEVFPVVLGDTVEKTDLKISQLNVNKYAFLKNEFPVELILNYNGDNAIETNFQIKKGNRVLFNQRLQFSPSKKSEIISTTLSADAEGTQLYAAVLQPLANEQNTINNTKEFAVEVIDQKTNILIISDIVHPDLGALKKSIESNERRKVDIEKTSIDVQKINDYQLVILYQPNSRFRNFFTELERSKANNLIITGTKTDWNFLNNIQQNFRKEYSRQREDVQAELNTAYSNFALNDPGFREYPPLEDFLGDIRFNIPFETILNQTIRNIETGNPLLFTTEEDGKRQAVLLGENIWRWRAQNYLDTKTFRDFDEFFGKLIFYLATNKKRNRLDVNFESFYNGNTEIRISAQYFDKNYEFDPNANVFIDLKNTSDNNSRTVPMLLKNNYYEVDLSGLPPGDYDFTLRVQNEQLSRAGSFRVLDFDIEKQFLNADLDKLSKLAENSGGLLFFPDQFDTLEQELLSRDSFKPVQKNKEEIVPLIDWKYLLLLIMLSLTAEWFLRKYNGLI</sequence>
<dbReference type="AlphaFoldDB" id="A0A6P0UKK3"/>
<keyword evidence="1" id="KW-1133">Transmembrane helix</keyword>
<feature type="transmembrane region" description="Helical" evidence="1">
    <location>
        <begin position="37"/>
        <end position="55"/>
    </location>
</feature>
<dbReference type="PANTHER" id="PTHR37947:SF1">
    <property type="entry name" value="BLL2462 PROTEIN"/>
    <property type="match status" value="1"/>
</dbReference>
<gene>
    <name evidence="2" type="ORF">GWK08_09910</name>
</gene>
<evidence type="ECO:0000313" key="3">
    <source>
        <dbReference type="Proteomes" id="UP000468581"/>
    </source>
</evidence>
<evidence type="ECO:0000313" key="2">
    <source>
        <dbReference type="EMBL" id="NER13754.1"/>
    </source>
</evidence>
<feature type="transmembrane region" description="Helical" evidence="1">
    <location>
        <begin position="6"/>
        <end position="25"/>
    </location>
</feature>